<keyword evidence="1" id="KW-0175">Coiled coil</keyword>
<proteinExistence type="predicted"/>
<evidence type="ECO:0000313" key="4">
    <source>
        <dbReference type="Proteomes" id="UP000612055"/>
    </source>
</evidence>
<feature type="compositionally biased region" description="Acidic residues" evidence="2">
    <location>
        <begin position="766"/>
        <end position="778"/>
    </location>
</feature>
<organism evidence="3 4">
    <name type="scientific">Edaphochlamys debaryana</name>
    <dbReference type="NCBI Taxonomy" id="47281"/>
    <lineage>
        <taxon>Eukaryota</taxon>
        <taxon>Viridiplantae</taxon>
        <taxon>Chlorophyta</taxon>
        <taxon>core chlorophytes</taxon>
        <taxon>Chlorophyceae</taxon>
        <taxon>CS clade</taxon>
        <taxon>Chlamydomonadales</taxon>
        <taxon>Chlamydomonadales incertae sedis</taxon>
        <taxon>Edaphochlamys</taxon>
    </lineage>
</organism>
<evidence type="ECO:0000256" key="2">
    <source>
        <dbReference type="SAM" id="MobiDB-lite"/>
    </source>
</evidence>
<evidence type="ECO:0000256" key="1">
    <source>
        <dbReference type="SAM" id="Coils"/>
    </source>
</evidence>
<feature type="coiled-coil region" evidence="1">
    <location>
        <begin position="152"/>
        <end position="179"/>
    </location>
</feature>
<feature type="coiled-coil region" evidence="1">
    <location>
        <begin position="75"/>
        <end position="109"/>
    </location>
</feature>
<feature type="compositionally biased region" description="Low complexity" evidence="2">
    <location>
        <begin position="478"/>
        <end position="535"/>
    </location>
</feature>
<comment type="caution">
    <text evidence="3">The sequence shown here is derived from an EMBL/GenBank/DDBJ whole genome shotgun (WGS) entry which is preliminary data.</text>
</comment>
<feature type="compositionally biased region" description="Polar residues" evidence="2">
    <location>
        <begin position="709"/>
        <end position="724"/>
    </location>
</feature>
<dbReference type="PANTHER" id="PTHR48125:SF12">
    <property type="entry name" value="AT HOOK TRANSCRIPTION FACTOR FAMILY-RELATED"/>
    <property type="match status" value="1"/>
</dbReference>
<feature type="compositionally biased region" description="Gly residues" evidence="2">
    <location>
        <begin position="736"/>
        <end position="746"/>
    </location>
</feature>
<dbReference type="AlphaFoldDB" id="A0A835XX56"/>
<dbReference type="Proteomes" id="UP000612055">
    <property type="component" value="Unassembled WGS sequence"/>
</dbReference>
<feature type="compositionally biased region" description="Acidic residues" evidence="2">
    <location>
        <begin position="272"/>
        <end position="285"/>
    </location>
</feature>
<feature type="compositionally biased region" description="Low complexity" evidence="2">
    <location>
        <begin position="428"/>
        <end position="442"/>
    </location>
</feature>
<dbReference type="PANTHER" id="PTHR48125">
    <property type="entry name" value="LP07818P1"/>
    <property type="match status" value="1"/>
</dbReference>
<protein>
    <submittedName>
        <fullName evidence="3">Uncharacterized protein</fullName>
    </submittedName>
</protein>
<feature type="coiled-coil region" evidence="1">
    <location>
        <begin position="206"/>
        <end position="250"/>
    </location>
</feature>
<sequence>MTSRLEDDFGLERVLKHYDVQPGDYTPRQLRPSTARPNTASPQRLRSASPKQRPPIFVPVSRAAGPLGWFEQKSTETLADDNLKLRRELTDAKRQLALANTAQRRAEAEAIRLRNSLIRAGEMITGKPHHTGLSPNTYASSLYRSRGTTSLVASLKAKLEQTEGEREELRRRVEELAKSTRATLIAEREAEAAAAMSEVRRQSVWRELLQRRLAEAEAEAAGLRRQAEGLAQALEAQKEVQRQMATLMRAPGGGDAESQQHGGGSTGGAGGDDYEDDWNEGDADEAGAGGVGGQQRPASAYGPGQQERAESEAAADPFTALSASRQHVLLAALAAASEVLVSNARKIDSRVPLGPAYRGNMASLDAWVGRRGSDVAAVPPAIRILRAHQARLSAALKQLPGGPISTASHTTTTSASAPSALAPPPQPRSSYTGTAPSSSPPRSARPPPSTPSAAGSAVPGVGGSAARSTAGRSDRSHAQASPRSAASARRQGPATTATAGAPSPGSKAATAGAGSKPGPKPAPALDRAAEALAEPSLTRLPQQQRSVASSRAARSERSARAVVDAGGDGGEASEAVWEEASGARSAVAGSDSDAEGAAAVDEPVSDAASSDGEGAPGEEDEERRAGSGPGSDVDQPARSKHSSSRPASAAGAGSRSESSLGLGSDEEVEAGEAGDVPAPLREPEEPPPPRPRVPRPQSARRRTPAYRTSGGSLDKSGSLNSPRARSTLGGGEEEGGAGGQGAGTGEEGVEQQPKASAGDEEKEGQAGEEEDAYDDDDFVKDVEEGLDGRGSFSDLVDDD</sequence>
<feature type="compositionally biased region" description="Low complexity" evidence="2">
    <location>
        <begin position="405"/>
        <end position="420"/>
    </location>
</feature>
<dbReference type="EMBL" id="JAEHOE010000053">
    <property type="protein sequence ID" value="KAG2491444.1"/>
    <property type="molecule type" value="Genomic_DNA"/>
</dbReference>
<evidence type="ECO:0000313" key="3">
    <source>
        <dbReference type="EMBL" id="KAG2491444.1"/>
    </source>
</evidence>
<gene>
    <name evidence="3" type="ORF">HYH03_010230</name>
</gene>
<dbReference type="OrthoDB" id="10619121at2759"/>
<reference evidence="3" key="1">
    <citation type="journal article" date="2020" name="bioRxiv">
        <title>Comparative genomics of Chlamydomonas.</title>
        <authorList>
            <person name="Craig R.J."/>
            <person name="Hasan A.R."/>
            <person name="Ness R.W."/>
            <person name="Keightley P.D."/>
        </authorList>
    </citation>
    <scope>NUCLEOTIDE SEQUENCE</scope>
    <source>
        <strain evidence="3">CCAP 11/70</strain>
    </source>
</reference>
<feature type="compositionally biased region" description="Low complexity" evidence="2">
    <location>
        <begin position="585"/>
        <end position="613"/>
    </location>
</feature>
<feature type="region of interest" description="Disordered" evidence="2">
    <location>
        <begin position="20"/>
        <end position="57"/>
    </location>
</feature>
<feature type="region of interest" description="Disordered" evidence="2">
    <location>
        <begin position="250"/>
        <end position="315"/>
    </location>
</feature>
<feature type="region of interest" description="Disordered" evidence="2">
    <location>
        <begin position="403"/>
        <end position="799"/>
    </location>
</feature>
<feature type="compositionally biased region" description="Polar residues" evidence="2">
    <location>
        <begin position="31"/>
        <end position="50"/>
    </location>
</feature>
<accession>A0A835XX56</accession>
<feature type="compositionally biased region" description="Gly residues" evidence="2">
    <location>
        <begin position="251"/>
        <end position="271"/>
    </location>
</feature>
<keyword evidence="4" id="KW-1185">Reference proteome</keyword>
<feature type="compositionally biased region" description="Low complexity" evidence="2">
    <location>
        <begin position="644"/>
        <end position="663"/>
    </location>
</feature>
<name>A0A835XX56_9CHLO</name>